<dbReference type="Pfam" id="PF11883">
    <property type="entry name" value="DUF3403"/>
    <property type="match status" value="1"/>
</dbReference>
<proteinExistence type="predicted"/>
<evidence type="ECO:0000256" key="2">
    <source>
        <dbReference type="ARBA" id="ARBA00022692"/>
    </source>
</evidence>
<keyword evidence="12" id="KW-1185">Reference proteome</keyword>
<evidence type="ECO:0000256" key="3">
    <source>
        <dbReference type="ARBA" id="ARBA00022729"/>
    </source>
</evidence>
<dbReference type="InterPro" id="IPR036426">
    <property type="entry name" value="Bulb-type_lectin_dom_sf"/>
</dbReference>
<evidence type="ECO:0000313" key="12">
    <source>
        <dbReference type="Proteomes" id="UP001642360"/>
    </source>
</evidence>
<evidence type="ECO:0000256" key="5">
    <source>
        <dbReference type="ARBA" id="ARBA00023136"/>
    </source>
</evidence>
<comment type="caution">
    <text evidence="11">The sequence shown here is derived from an EMBL/GenBank/DDBJ whole genome shotgun (WGS) entry which is preliminary data.</text>
</comment>
<dbReference type="CDD" id="cd00028">
    <property type="entry name" value="B_lectin"/>
    <property type="match status" value="1"/>
</dbReference>
<dbReference type="Gene3D" id="2.90.10.10">
    <property type="entry name" value="Bulb-type lectin domain"/>
    <property type="match status" value="1"/>
</dbReference>
<dbReference type="SMART" id="SM00108">
    <property type="entry name" value="B_lectin"/>
    <property type="match status" value="1"/>
</dbReference>
<dbReference type="Pfam" id="PF01453">
    <property type="entry name" value="B_lectin"/>
    <property type="match status" value="1"/>
</dbReference>
<name>A0ABC8RRG2_9AQUA</name>
<keyword evidence="5" id="KW-0472">Membrane</keyword>
<dbReference type="FunFam" id="2.90.10.10:FF:000001">
    <property type="entry name" value="G-type lectin S-receptor-like serine/threonine-protein kinase"/>
    <property type="match status" value="1"/>
</dbReference>
<organism evidence="11 12">
    <name type="scientific">Ilex paraguariensis</name>
    <name type="common">yerba mate</name>
    <dbReference type="NCBI Taxonomy" id="185542"/>
    <lineage>
        <taxon>Eukaryota</taxon>
        <taxon>Viridiplantae</taxon>
        <taxon>Streptophyta</taxon>
        <taxon>Embryophyta</taxon>
        <taxon>Tracheophyta</taxon>
        <taxon>Spermatophyta</taxon>
        <taxon>Magnoliopsida</taxon>
        <taxon>eudicotyledons</taxon>
        <taxon>Gunneridae</taxon>
        <taxon>Pentapetalae</taxon>
        <taxon>asterids</taxon>
        <taxon>campanulids</taxon>
        <taxon>Aquifoliales</taxon>
        <taxon>Aquifoliaceae</taxon>
        <taxon>Ilex</taxon>
    </lineage>
</organism>
<dbReference type="InterPro" id="IPR001480">
    <property type="entry name" value="Bulb-type_lectin_dom"/>
</dbReference>
<dbReference type="SMART" id="SM00473">
    <property type="entry name" value="PAN_AP"/>
    <property type="match status" value="1"/>
</dbReference>
<comment type="subcellular location">
    <subcellularLocation>
        <location evidence="1">Membrane</location>
        <topology evidence="1">Single-pass membrane protein</topology>
    </subcellularLocation>
</comment>
<keyword evidence="7" id="KW-0325">Glycoprotein</keyword>
<sequence length="557" mass="61175">MRPLFTFTFLYALICSSTLLELSVAADTIIPGQVLTDGETIVSSNQRFELGFFSPGRSKNRYLGIWYKTTPDIVVWIANRNNPITDSQGILTISSDGTLALLNGTQSTVWFAKLSKTAASPVAQLLGTGNLVLTGKASASSESYMWQSFDFPTDTRLPGMKMGENFDTGLVQYLTSWKSAEDPSLGDFTYKIDNHGLPQIVLRMGSLKQYRSGPWNGVRFSGHPLPMYPGFNPIFDFNGNSLNSISDSYNIPVITRVTLVQSGSLHRYVMDETGTKWTLVFTTPGDPCDSYGKCGPNGICRINKTPNCDCLKGFAPKSQQDWEMLVWSSGCVRKIALDCQSGEGFQKVAAVKLPDLLEFQLNTSMSLVECSAECLKNCSCTAYANAFVTGGGSGCLMWFGNLMDIRELVVEGSEQDIYLRLAASEIGEEEKTYKDPSGIGHFRATSLVCGVRVHIHEINSKEKRALELMDACLRNSCVESQVQRCIQVGLLCVQQHPQDRPTMSSIVFMMGSEGSMLPKPKQPGFFSGRSSIDTDAAAKSEELQTKVPETITILQAR</sequence>
<dbReference type="PANTHER" id="PTHR32444:SF118">
    <property type="entry name" value="OS09G0551150 PROTEIN"/>
    <property type="match status" value="1"/>
</dbReference>
<evidence type="ECO:0000256" key="7">
    <source>
        <dbReference type="ARBA" id="ARBA00023180"/>
    </source>
</evidence>
<protein>
    <submittedName>
        <fullName evidence="11">Uncharacterized protein</fullName>
    </submittedName>
</protein>
<feature type="domain" description="Apple" evidence="10">
    <location>
        <begin position="339"/>
        <end position="422"/>
    </location>
</feature>
<gene>
    <name evidence="11" type="ORF">ILEXP_LOCUS12364</name>
</gene>
<evidence type="ECO:0000313" key="11">
    <source>
        <dbReference type="EMBL" id="CAK9144612.1"/>
    </source>
</evidence>
<dbReference type="PANTHER" id="PTHR32444">
    <property type="entry name" value="BULB-TYPE LECTIN DOMAIN-CONTAINING PROTEIN"/>
    <property type="match status" value="1"/>
</dbReference>
<keyword evidence="6" id="KW-1015">Disulfide bond</keyword>
<dbReference type="SUPFAM" id="SSF51110">
    <property type="entry name" value="alpha-D-mannose-specific plant lectins"/>
    <property type="match status" value="1"/>
</dbReference>
<keyword evidence="4" id="KW-1133">Transmembrane helix</keyword>
<dbReference type="PROSITE" id="PS50927">
    <property type="entry name" value="BULB_LECTIN"/>
    <property type="match status" value="1"/>
</dbReference>
<evidence type="ECO:0000256" key="1">
    <source>
        <dbReference type="ARBA" id="ARBA00004167"/>
    </source>
</evidence>
<dbReference type="CDD" id="cd01098">
    <property type="entry name" value="PAN_AP_plant"/>
    <property type="match status" value="1"/>
</dbReference>
<keyword evidence="3 8" id="KW-0732">Signal</keyword>
<dbReference type="InterPro" id="IPR003609">
    <property type="entry name" value="Pan_app"/>
</dbReference>
<evidence type="ECO:0000256" key="4">
    <source>
        <dbReference type="ARBA" id="ARBA00022989"/>
    </source>
</evidence>
<evidence type="ECO:0000256" key="6">
    <source>
        <dbReference type="ARBA" id="ARBA00023157"/>
    </source>
</evidence>
<reference evidence="11 12" key="1">
    <citation type="submission" date="2024-02" db="EMBL/GenBank/DDBJ databases">
        <authorList>
            <person name="Vignale AGUSTIN F."/>
            <person name="Sosa J E."/>
            <person name="Modenutti C."/>
        </authorList>
    </citation>
    <scope>NUCLEOTIDE SEQUENCE [LARGE SCALE GENOMIC DNA]</scope>
</reference>
<dbReference type="InterPro" id="IPR000858">
    <property type="entry name" value="S_locus_glycoprot_dom"/>
</dbReference>
<evidence type="ECO:0000256" key="8">
    <source>
        <dbReference type="SAM" id="SignalP"/>
    </source>
</evidence>
<feature type="domain" description="Bulb-type lectin" evidence="9">
    <location>
        <begin position="26"/>
        <end position="146"/>
    </location>
</feature>
<dbReference type="Proteomes" id="UP001642360">
    <property type="component" value="Unassembled WGS sequence"/>
</dbReference>
<evidence type="ECO:0000259" key="10">
    <source>
        <dbReference type="PROSITE" id="PS50948"/>
    </source>
</evidence>
<dbReference type="Pfam" id="PF08276">
    <property type="entry name" value="PAN_2"/>
    <property type="match status" value="1"/>
</dbReference>
<feature type="signal peptide" evidence="8">
    <location>
        <begin position="1"/>
        <end position="25"/>
    </location>
</feature>
<dbReference type="AlphaFoldDB" id="A0ABC8RRG2"/>
<feature type="chain" id="PRO_5044763920" evidence="8">
    <location>
        <begin position="26"/>
        <end position="557"/>
    </location>
</feature>
<accession>A0ABC8RRG2</accession>
<dbReference type="GO" id="GO:0016020">
    <property type="term" value="C:membrane"/>
    <property type="evidence" value="ECO:0007669"/>
    <property type="project" value="UniProtKB-SubCell"/>
</dbReference>
<dbReference type="PROSITE" id="PS50948">
    <property type="entry name" value="PAN"/>
    <property type="match status" value="1"/>
</dbReference>
<dbReference type="EMBL" id="CAUOFW020001406">
    <property type="protein sequence ID" value="CAK9144612.1"/>
    <property type="molecule type" value="Genomic_DNA"/>
</dbReference>
<dbReference type="Pfam" id="PF00954">
    <property type="entry name" value="S_locus_glycop"/>
    <property type="match status" value="1"/>
</dbReference>
<dbReference type="Gene3D" id="1.10.510.10">
    <property type="entry name" value="Transferase(Phosphotransferase) domain 1"/>
    <property type="match status" value="1"/>
</dbReference>
<dbReference type="InterPro" id="IPR021820">
    <property type="entry name" value="S-locus_recpt_kinase_C"/>
</dbReference>
<keyword evidence="2" id="KW-0812">Transmembrane</keyword>
<evidence type="ECO:0000259" key="9">
    <source>
        <dbReference type="PROSITE" id="PS50927"/>
    </source>
</evidence>